<dbReference type="KEGG" id="wci:WS105_0941"/>
<dbReference type="RefSeq" id="WP_009496263.1">
    <property type="nucleotide sequence ID" value="NZ_CP009223.1"/>
</dbReference>
<reference evidence="1 2" key="1">
    <citation type="journal article" date="2014" name="Genome Announc.">
        <title>Complete Genome Sequences of Fish Pathogenic Weissella ceti Strains WS74 and WS105.</title>
        <authorList>
            <person name="Figueiredo H.C."/>
            <person name="Leal C.A."/>
            <person name="Dorella F.A."/>
            <person name="Carvalho A.F."/>
            <person name="Soares S.C."/>
            <person name="Pereira F.L."/>
            <person name="Azevedo V.A."/>
        </authorList>
    </citation>
    <scope>NUCLEOTIDE SEQUENCE [LARGE SCALE GENOMIC DNA]</scope>
    <source>
        <strain evidence="1 2">WS74</strain>
    </source>
</reference>
<name>A0A075U6R2_9LACO</name>
<protein>
    <recommendedName>
        <fullName evidence="3">IrrE N-terminal-like domain-containing protein</fullName>
    </recommendedName>
</protein>
<dbReference type="OrthoDB" id="2147523at2"/>
<dbReference type="STRING" id="759620.WS105_0941"/>
<dbReference type="PATRIC" id="fig|759620.7.peg.905"/>
<proteinExistence type="predicted"/>
<dbReference type="Proteomes" id="UP000029079">
    <property type="component" value="Chromosome"/>
</dbReference>
<dbReference type="AlphaFoldDB" id="A0A075U6R2"/>
<evidence type="ECO:0000313" key="2">
    <source>
        <dbReference type="Proteomes" id="UP000029079"/>
    </source>
</evidence>
<keyword evidence="2" id="KW-1185">Reference proteome</keyword>
<organism evidence="1 2">
    <name type="scientific">Weissella ceti</name>
    <dbReference type="NCBI Taxonomy" id="759620"/>
    <lineage>
        <taxon>Bacteria</taxon>
        <taxon>Bacillati</taxon>
        <taxon>Bacillota</taxon>
        <taxon>Bacilli</taxon>
        <taxon>Lactobacillales</taxon>
        <taxon>Lactobacillaceae</taxon>
        <taxon>Weissella</taxon>
    </lineage>
</organism>
<dbReference type="KEGG" id="wce:WS08_0878"/>
<evidence type="ECO:0000313" key="1">
    <source>
        <dbReference type="EMBL" id="AIM63196.1"/>
    </source>
</evidence>
<sequence>MQTRQYDDLLMRVEDDLQAEGLTPVILDNMPLKEKSGLAGVITLKGTTAYIFIDKHLSTFEKAQTLVEEYFHVMFDLGNMLDYGASIRHHNNEIMARENVIGYMTEPADLDHLIREYADQPLAPWMLMEKFGYPLDFADETLSYYRRRGYV</sequence>
<gene>
    <name evidence="1" type="ORF">WS74_0944</name>
</gene>
<dbReference type="EMBL" id="CP009223">
    <property type="protein sequence ID" value="AIM63196.1"/>
    <property type="molecule type" value="Genomic_DNA"/>
</dbReference>
<reference evidence="2" key="2">
    <citation type="submission" date="2014-08" db="EMBL/GenBank/DDBJ databases">
        <title>Complete genome of Weissella ceti strain WS74 isolated from diseased rainbow trout in Brazil.</title>
        <authorList>
            <person name="Figueiredo H.C.P."/>
            <person name="Leal C.A.G."/>
            <person name="Pereira F.L."/>
            <person name="Soares S.C."/>
            <person name="Dorella F.A."/>
            <person name="Carvalho A.F."/>
            <person name="Azevedo V.A.C."/>
        </authorList>
    </citation>
    <scope>NUCLEOTIDE SEQUENCE [LARGE SCALE GENOMIC DNA]</scope>
    <source>
        <strain evidence="2">WS74</strain>
    </source>
</reference>
<evidence type="ECO:0008006" key="3">
    <source>
        <dbReference type="Google" id="ProtNLM"/>
    </source>
</evidence>
<dbReference type="KEGG" id="wct:WS74_0944"/>
<accession>A0A075U6R2</accession>